<dbReference type="AlphaFoldDB" id="A0A2S7SS32"/>
<gene>
    <name evidence="1" type="ORF">CJD36_020025</name>
</gene>
<accession>A0A2S7SS32</accession>
<sequence>MAKQDRKVRLKIDHRKLEMLVALYEAVISGYKPENEQEQLWHDHVCDFYEQISTMCNKEQVNYTLTLNASTARAFIQFWNSKPFPMQPYPATILNGIIQSIDKKSKEPLFI</sequence>
<proteinExistence type="predicted"/>
<comment type="caution">
    <text evidence="1">The sequence shown here is derived from an EMBL/GenBank/DDBJ whole genome shotgun (WGS) entry which is preliminary data.</text>
</comment>
<evidence type="ECO:0000313" key="1">
    <source>
        <dbReference type="EMBL" id="PQJ09528.1"/>
    </source>
</evidence>
<dbReference type="RefSeq" id="WP_105040978.1">
    <property type="nucleotide sequence ID" value="NZ_PPSL01000006.1"/>
</dbReference>
<keyword evidence="2" id="KW-1185">Reference proteome</keyword>
<protein>
    <submittedName>
        <fullName evidence="1">Uncharacterized protein</fullName>
    </submittedName>
</protein>
<name>A0A2S7SS32_9BACT</name>
<evidence type="ECO:0000313" key="2">
    <source>
        <dbReference type="Proteomes" id="UP000239872"/>
    </source>
</evidence>
<dbReference type="Proteomes" id="UP000239872">
    <property type="component" value="Unassembled WGS sequence"/>
</dbReference>
<dbReference type="EMBL" id="PPSL01000006">
    <property type="protein sequence ID" value="PQJ09528.1"/>
    <property type="molecule type" value="Genomic_DNA"/>
</dbReference>
<organism evidence="1 2">
    <name type="scientific">Flavipsychrobacter stenotrophus</name>
    <dbReference type="NCBI Taxonomy" id="2077091"/>
    <lineage>
        <taxon>Bacteria</taxon>
        <taxon>Pseudomonadati</taxon>
        <taxon>Bacteroidota</taxon>
        <taxon>Chitinophagia</taxon>
        <taxon>Chitinophagales</taxon>
        <taxon>Chitinophagaceae</taxon>
        <taxon>Flavipsychrobacter</taxon>
    </lineage>
</organism>
<reference evidence="1 2" key="1">
    <citation type="submission" date="2018-01" db="EMBL/GenBank/DDBJ databases">
        <title>A novel member of the phylum Bacteroidetes isolated from glacier ice.</title>
        <authorList>
            <person name="Liu Q."/>
            <person name="Xin Y.-H."/>
        </authorList>
    </citation>
    <scope>NUCLEOTIDE SEQUENCE [LARGE SCALE GENOMIC DNA]</scope>
    <source>
        <strain evidence="1 2">RB1R16</strain>
    </source>
</reference>